<reference evidence="9" key="1">
    <citation type="submission" date="2025-08" db="UniProtKB">
        <authorList>
            <consortium name="RefSeq"/>
        </authorList>
    </citation>
    <scope>IDENTIFICATION</scope>
</reference>
<sequence length="167" mass="18670">MALGSGNIMEKTSETAAHFGSPGLSRITVDQSVEFSYEEFAKATVDFSIDNKIGQARVHIALDLARGPEYIHEHTVPVNIHHVVKSANILIDKNFRGKFEDVLRQPDPRENFPKLVDPRLGDDYPLDSVCKMAQLARACTHRKFLKLRPSMRSVVVALMILSSNPDD</sequence>
<protein>
    <submittedName>
        <fullName evidence="9">Chitin elicitor receptor kinase 1-like</fullName>
    </submittedName>
</protein>
<dbReference type="PANTHER" id="PTHR46204">
    <property type="entry name" value="CHITIN ELICITOR RECEPTOR KINASE 1-RELATED"/>
    <property type="match status" value="1"/>
</dbReference>
<keyword evidence="2" id="KW-1003">Cell membrane</keyword>
<dbReference type="InterPro" id="IPR011009">
    <property type="entry name" value="Kinase-like_dom_sf"/>
</dbReference>
<dbReference type="Gene3D" id="1.10.510.10">
    <property type="entry name" value="Transferase(Phosphotransferase) domain 1"/>
    <property type="match status" value="1"/>
</dbReference>
<dbReference type="AlphaFoldDB" id="A0AAJ6VEP0"/>
<gene>
    <name evidence="9" type="primary">LOC105141497</name>
</gene>
<keyword evidence="6" id="KW-0472">Membrane</keyword>
<evidence type="ECO:0000256" key="4">
    <source>
        <dbReference type="ARBA" id="ARBA00022729"/>
    </source>
</evidence>
<dbReference type="RefSeq" id="XP_011047032.1">
    <property type="nucleotide sequence ID" value="XM_011048730.1"/>
</dbReference>
<dbReference type="GO" id="GO:0005886">
    <property type="term" value="C:plasma membrane"/>
    <property type="evidence" value="ECO:0007669"/>
    <property type="project" value="UniProtKB-SubCell"/>
</dbReference>
<accession>A0AAJ6VEP0</accession>
<evidence type="ECO:0000256" key="5">
    <source>
        <dbReference type="ARBA" id="ARBA00022989"/>
    </source>
</evidence>
<keyword evidence="4" id="KW-0732">Signal</keyword>
<name>A0AAJ6VEP0_POPEU</name>
<evidence type="ECO:0000256" key="7">
    <source>
        <dbReference type="ARBA" id="ARBA00023157"/>
    </source>
</evidence>
<dbReference type="Proteomes" id="UP000694918">
    <property type="component" value="Unplaced"/>
</dbReference>
<evidence type="ECO:0000313" key="8">
    <source>
        <dbReference type="Proteomes" id="UP000694918"/>
    </source>
</evidence>
<evidence type="ECO:0000313" key="9">
    <source>
        <dbReference type="RefSeq" id="XP_011047032.1"/>
    </source>
</evidence>
<organism evidence="8 9">
    <name type="scientific">Populus euphratica</name>
    <name type="common">Euphrates poplar</name>
    <dbReference type="NCBI Taxonomy" id="75702"/>
    <lineage>
        <taxon>Eukaryota</taxon>
        <taxon>Viridiplantae</taxon>
        <taxon>Streptophyta</taxon>
        <taxon>Embryophyta</taxon>
        <taxon>Tracheophyta</taxon>
        <taxon>Spermatophyta</taxon>
        <taxon>Magnoliopsida</taxon>
        <taxon>eudicotyledons</taxon>
        <taxon>Gunneridae</taxon>
        <taxon>Pentapetalae</taxon>
        <taxon>rosids</taxon>
        <taxon>fabids</taxon>
        <taxon>Malpighiales</taxon>
        <taxon>Salicaceae</taxon>
        <taxon>Saliceae</taxon>
        <taxon>Populus</taxon>
    </lineage>
</organism>
<keyword evidence="8" id="KW-1185">Reference proteome</keyword>
<keyword evidence="7" id="KW-1015">Disulfide bond</keyword>
<comment type="subcellular location">
    <subcellularLocation>
        <location evidence="1">Cell membrane</location>
        <topology evidence="1">Single-pass membrane protein</topology>
    </subcellularLocation>
</comment>
<dbReference type="GO" id="GO:0019199">
    <property type="term" value="F:transmembrane receptor protein kinase activity"/>
    <property type="evidence" value="ECO:0007669"/>
    <property type="project" value="InterPro"/>
</dbReference>
<evidence type="ECO:0000256" key="3">
    <source>
        <dbReference type="ARBA" id="ARBA00022692"/>
    </source>
</evidence>
<keyword evidence="5" id="KW-1133">Transmembrane helix</keyword>
<dbReference type="SUPFAM" id="SSF56112">
    <property type="entry name" value="Protein kinase-like (PK-like)"/>
    <property type="match status" value="1"/>
</dbReference>
<dbReference type="GO" id="GO:0045087">
    <property type="term" value="P:innate immune response"/>
    <property type="evidence" value="ECO:0007669"/>
    <property type="project" value="InterPro"/>
</dbReference>
<evidence type="ECO:0000256" key="1">
    <source>
        <dbReference type="ARBA" id="ARBA00004162"/>
    </source>
</evidence>
<keyword evidence="3" id="KW-0812">Transmembrane</keyword>
<evidence type="ECO:0000256" key="2">
    <source>
        <dbReference type="ARBA" id="ARBA00022475"/>
    </source>
</evidence>
<dbReference type="InterPro" id="IPR044812">
    <property type="entry name" value="CERK1/LYK3-like"/>
</dbReference>
<dbReference type="GeneID" id="105141497"/>
<proteinExistence type="predicted"/>
<dbReference type="PANTHER" id="PTHR46204:SF2">
    <property type="entry name" value="CHITIN ELICITOR RECEPTOR KINASE 1"/>
    <property type="match status" value="1"/>
</dbReference>
<dbReference type="KEGG" id="peu:105141497"/>
<evidence type="ECO:0000256" key="6">
    <source>
        <dbReference type="ARBA" id="ARBA00023136"/>
    </source>
</evidence>